<keyword evidence="3" id="KW-1185">Reference proteome</keyword>
<proteinExistence type="predicted"/>
<evidence type="ECO:0000259" key="1">
    <source>
        <dbReference type="Pfam" id="PF13648"/>
    </source>
</evidence>
<dbReference type="RefSeq" id="WP_091166890.1">
    <property type="nucleotide sequence ID" value="NZ_FNCG01000004.1"/>
</dbReference>
<evidence type="ECO:0000313" key="3">
    <source>
        <dbReference type="Proteomes" id="UP000199705"/>
    </source>
</evidence>
<sequence length="159" mass="18046">MKKQNLLLPAILALAIASCKKEKNDQSKDIPVTTLIIGNWKATSIAEIDYTDGIRTGYDTIANYPLIQFKQFNKDGTGTSTNNLFTYEKFNFSISGRTLTLTNDTVTDYNDKTKSRLPDRVFKIIKVNSATLGLYYEVPPYVEDGKNKSFTQNTYYTRQ</sequence>
<dbReference type="InterPro" id="IPR024311">
    <property type="entry name" value="Lipocalin-like"/>
</dbReference>
<dbReference type="PROSITE" id="PS51257">
    <property type="entry name" value="PROKAR_LIPOPROTEIN"/>
    <property type="match status" value="1"/>
</dbReference>
<organism evidence="2 3">
    <name type="scientific">Mucilaginibacter gossypii</name>
    <dbReference type="NCBI Taxonomy" id="551996"/>
    <lineage>
        <taxon>Bacteria</taxon>
        <taxon>Pseudomonadati</taxon>
        <taxon>Bacteroidota</taxon>
        <taxon>Sphingobacteriia</taxon>
        <taxon>Sphingobacteriales</taxon>
        <taxon>Sphingobacteriaceae</taxon>
        <taxon>Mucilaginibacter</taxon>
    </lineage>
</organism>
<accession>A0A1G7WTX3</accession>
<dbReference type="Pfam" id="PF13648">
    <property type="entry name" value="Lipocalin_4"/>
    <property type="match status" value="1"/>
</dbReference>
<reference evidence="3" key="1">
    <citation type="submission" date="2016-10" db="EMBL/GenBank/DDBJ databases">
        <authorList>
            <person name="Varghese N."/>
            <person name="Submissions S."/>
        </authorList>
    </citation>
    <scope>NUCLEOTIDE SEQUENCE [LARGE SCALE GENOMIC DNA]</scope>
    <source>
        <strain evidence="3">Gh-67</strain>
    </source>
</reference>
<dbReference type="EMBL" id="FNCG01000004">
    <property type="protein sequence ID" value="SDG75397.1"/>
    <property type="molecule type" value="Genomic_DNA"/>
</dbReference>
<dbReference type="Proteomes" id="UP000199705">
    <property type="component" value="Unassembled WGS sequence"/>
</dbReference>
<evidence type="ECO:0000313" key="2">
    <source>
        <dbReference type="EMBL" id="SDG75397.1"/>
    </source>
</evidence>
<feature type="domain" description="Lipocalin-like" evidence="1">
    <location>
        <begin position="36"/>
        <end position="110"/>
    </location>
</feature>
<dbReference type="STRING" id="551996.SAMN05192573_104545"/>
<protein>
    <submittedName>
        <fullName evidence="2">Lipocalin-like domain-containing protein</fullName>
    </submittedName>
</protein>
<dbReference type="AlphaFoldDB" id="A0A1G7WTX3"/>
<gene>
    <name evidence="2" type="ORF">SAMN05192573_104545</name>
</gene>
<name>A0A1G7WTX3_9SPHI</name>